<keyword evidence="2" id="KW-1185">Reference proteome</keyword>
<dbReference type="AlphaFoldDB" id="A0A6J8D0F1"/>
<dbReference type="EMBL" id="CACVKT020006443">
    <property type="protein sequence ID" value="CAC5401565.1"/>
    <property type="molecule type" value="Genomic_DNA"/>
</dbReference>
<organism evidence="1 2">
    <name type="scientific">Mytilus coruscus</name>
    <name type="common">Sea mussel</name>
    <dbReference type="NCBI Taxonomy" id="42192"/>
    <lineage>
        <taxon>Eukaryota</taxon>
        <taxon>Metazoa</taxon>
        <taxon>Spiralia</taxon>
        <taxon>Lophotrochozoa</taxon>
        <taxon>Mollusca</taxon>
        <taxon>Bivalvia</taxon>
        <taxon>Autobranchia</taxon>
        <taxon>Pteriomorphia</taxon>
        <taxon>Mytilida</taxon>
        <taxon>Mytiloidea</taxon>
        <taxon>Mytilidae</taxon>
        <taxon>Mytilinae</taxon>
        <taxon>Mytilus</taxon>
    </lineage>
</organism>
<name>A0A6J8D0F1_MYTCO</name>
<gene>
    <name evidence="1" type="ORF">MCOR_35636</name>
</gene>
<protein>
    <submittedName>
        <fullName evidence="1">Uncharacterized protein</fullName>
    </submittedName>
</protein>
<dbReference type="OrthoDB" id="10058380at2759"/>
<evidence type="ECO:0000313" key="1">
    <source>
        <dbReference type="EMBL" id="CAC5401565.1"/>
    </source>
</evidence>
<proteinExistence type="predicted"/>
<evidence type="ECO:0000313" key="2">
    <source>
        <dbReference type="Proteomes" id="UP000507470"/>
    </source>
</evidence>
<accession>A0A6J8D0F1</accession>
<dbReference type="Proteomes" id="UP000507470">
    <property type="component" value="Unassembled WGS sequence"/>
</dbReference>
<sequence length="367" mass="40879">MIKVSSAGYIGVTIKKSNHSDLLADGVTPLEIVGECHFTLSRDEVDLELEALVVNDYDVDILAGIPFMSSNDISIFPSKHKIVIRDQITVIYGGSSQEHISSRNRAYGVTDGSVTKRGIAATLYIVRNGKVSLAGFFSSQLRKVLWLPCKIEALSIAAIGNHFSPFIIQSQLQVNVLTNSKPCVQGFEKLCRGEFSASPRVTTFLSVVSRSQVSVNHLSGRANVPSDFEVETHYCVQIPIVRSKTQPRDRYIVVALDGEWCFIKKFSGNQLRASSYKVKISECYKVLNTINVHRNPRFSQNEYEQESDCDDHAEENLPESIPDLPLVRREPPPILICENIDYLSIIKNVTLQIFISQAMNKVTSAPN</sequence>
<reference evidence="1 2" key="1">
    <citation type="submission" date="2020-06" db="EMBL/GenBank/DDBJ databases">
        <authorList>
            <person name="Li R."/>
            <person name="Bekaert M."/>
        </authorList>
    </citation>
    <scope>NUCLEOTIDE SEQUENCE [LARGE SCALE GENOMIC DNA]</scope>
    <source>
        <strain evidence="2">wild</strain>
    </source>
</reference>